<keyword evidence="2" id="KW-0812">Transmembrane</keyword>
<feature type="transmembrane region" description="Helical" evidence="2">
    <location>
        <begin position="326"/>
        <end position="351"/>
    </location>
</feature>
<keyword evidence="2" id="KW-1133">Transmembrane helix</keyword>
<keyword evidence="2" id="KW-0472">Membrane</keyword>
<feature type="transmembrane region" description="Helical" evidence="2">
    <location>
        <begin position="357"/>
        <end position="379"/>
    </location>
</feature>
<feature type="transmembrane region" description="Helical" evidence="2">
    <location>
        <begin position="926"/>
        <end position="947"/>
    </location>
</feature>
<feature type="transmembrane region" description="Helical" evidence="2">
    <location>
        <begin position="484"/>
        <end position="505"/>
    </location>
</feature>
<gene>
    <name evidence="4" type="ORF">GCM10009827_047230</name>
</gene>
<dbReference type="Proteomes" id="UP001501470">
    <property type="component" value="Unassembled WGS sequence"/>
</dbReference>
<evidence type="ECO:0000256" key="1">
    <source>
        <dbReference type="SAM" id="MobiDB-lite"/>
    </source>
</evidence>
<reference evidence="4 5" key="1">
    <citation type="journal article" date="2019" name="Int. J. Syst. Evol. Microbiol.">
        <title>The Global Catalogue of Microorganisms (GCM) 10K type strain sequencing project: providing services to taxonomists for standard genome sequencing and annotation.</title>
        <authorList>
            <consortium name="The Broad Institute Genomics Platform"/>
            <consortium name="The Broad Institute Genome Sequencing Center for Infectious Disease"/>
            <person name="Wu L."/>
            <person name="Ma J."/>
        </authorList>
    </citation>
    <scope>NUCLEOTIDE SEQUENCE [LARGE SCALE GENOMIC DNA]</scope>
    <source>
        <strain evidence="4 5">JCM 15933</strain>
    </source>
</reference>
<feature type="signal peptide" evidence="3">
    <location>
        <begin position="1"/>
        <end position="32"/>
    </location>
</feature>
<dbReference type="RefSeq" id="WP_344504221.1">
    <property type="nucleotide sequence ID" value="NZ_BAAAQD010000009.1"/>
</dbReference>
<evidence type="ECO:0000256" key="3">
    <source>
        <dbReference type="SAM" id="SignalP"/>
    </source>
</evidence>
<keyword evidence="3" id="KW-0732">Signal</keyword>
<evidence type="ECO:0000313" key="4">
    <source>
        <dbReference type="EMBL" id="GAA1525111.1"/>
    </source>
</evidence>
<dbReference type="EMBL" id="BAAAQD010000009">
    <property type="protein sequence ID" value="GAA1525111.1"/>
    <property type="molecule type" value="Genomic_DNA"/>
</dbReference>
<evidence type="ECO:0000313" key="5">
    <source>
        <dbReference type="Proteomes" id="UP001501470"/>
    </source>
</evidence>
<keyword evidence="5" id="KW-1185">Reference proteome</keyword>
<organism evidence="4 5">
    <name type="scientific">Dactylosporangium maewongense</name>
    <dbReference type="NCBI Taxonomy" id="634393"/>
    <lineage>
        <taxon>Bacteria</taxon>
        <taxon>Bacillati</taxon>
        <taxon>Actinomycetota</taxon>
        <taxon>Actinomycetes</taxon>
        <taxon>Micromonosporales</taxon>
        <taxon>Micromonosporaceae</taxon>
        <taxon>Dactylosporangium</taxon>
    </lineage>
</organism>
<proteinExistence type="predicted"/>
<name>A0ABN2ATY9_9ACTN</name>
<evidence type="ECO:0000256" key="2">
    <source>
        <dbReference type="SAM" id="Phobius"/>
    </source>
</evidence>
<feature type="region of interest" description="Disordered" evidence="1">
    <location>
        <begin position="946"/>
        <end position="966"/>
    </location>
</feature>
<feature type="transmembrane region" description="Helical" evidence="2">
    <location>
        <begin position="280"/>
        <end position="305"/>
    </location>
</feature>
<evidence type="ECO:0008006" key="6">
    <source>
        <dbReference type="Google" id="ProtNLM"/>
    </source>
</evidence>
<sequence>MIGLVLGMLWSRRGRAATVMLLTALATAGALAAPAYLTAADDRIVRSEVAAAAPSERTVLITGEVLSSGGGSMAKTFQSLAGGWLDAPGYATVFSAQFPAQPGDLAMATASQLTTVVFRENICAHVRVVAGRCLMGTGDTILSGRTADRLGLHPGDTMSLTGSRYDQLSSRYVPAGPPTALTIVGVVEPRDAGEPYWGRTGGMRDAFQVDRRTLDTFSRPAELESYDAYPLPGAITVDTLPALREWTGKAQQRSTEEARLNTDLDVLLDRIDERRAEVRAAVPFAVAPVLLLAWAVITLAVSTVIRARRFEHGIIALRGVARPGRWWLATGETLLSVLTGAALGFTAAGGWQIRGAWPYAAVAVLGALAVALTVALRTVSAPVSALLRQVDRHTARWRGLALEGVLVVAAVVAVAQVRGRPGGVALLAPALVLVAIAVLAGRVGPILSGLAAARVLRRPSAGRFRLAGALAGFRLARRPVGARLLALLTLAVGSLAFAAGTTSAVDQRQRDQAALATGAPVVLNVDATSRTQLLRAVRAADPEGRSAMAVVPIRDSDDNSGAVAVAVDAARLPAVALWPAGAPPVADVAARLHPPAPAEAVTHTGAKIALDVTVSVLDRPDVVLTATLAPLDGQPTATADLGKLVLGRRTYTGETPMCVRGCRLVEIAAKLPPYVGPTIVVTLHSPPPTEWRTAPGATAVRGADGITFSLPMTSQPGAGVLRPAFGPAELPVATTAPLPDAEFKTFGSKAVPVAEFSATRLPRVGTAGAFVDLEYADLTAEDDGRATGAEVWLSATAPPGIVDALRAQGLTVTGRRTVADTRAALAAGGTALGLRFYLMAGWLSAALGAAGLAVAAIGTSTHDLRALRVQGLRRSTGTLVEPFVVLVLVAAAGVAGVLGAGLAWFAVGGTLPGLKGTGLPPLGVPAATVGVTLAALAVAGLTAQAAASRTRTPRRSPRSGRPPRPS</sequence>
<feature type="transmembrane region" description="Helical" evidence="2">
    <location>
        <begin position="400"/>
        <end position="418"/>
    </location>
</feature>
<accession>A0ABN2ATY9</accession>
<feature type="chain" id="PRO_5045468957" description="FtsX-like permease family protein" evidence="3">
    <location>
        <begin position="33"/>
        <end position="966"/>
    </location>
</feature>
<protein>
    <recommendedName>
        <fullName evidence="6">FtsX-like permease family protein</fullName>
    </recommendedName>
</protein>
<feature type="transmembrane region" description="Helical" evidence="2">
    <location>
        <begin position="836"/>
        <end position="858"/>
    </location>
</feature>
<comment type="caution">
    <text evidence="4">The sequence shown here is derived from an EMBL/GenBank/DDBJ whole genome shotgun (WGS) entry which is preliminary data.</text>
</comment>
<feature type="transmembrane region" description="Helical" evidence="2">
    <location>
        <begin position="879"/>
        <end position="906"/>
    </location>
</feature>
<feature type="transmembrane region" description="Helical" evidence="2">
    <location>
        <begin position="430"/>
        <end position="456"/>
    </location>
</feature>